<keyword evidence="2" id="KW-0805">Transcription regulation</keyword>
<proteinExistence type="evidence at transcript level"/>
<dbReference type="InterPro" id="IPR003657">
    <property type="entry name" value="WRKY_dom"/>
</dbReference>
<dbReference type="EMBL" id="KY640227">
    <property type="protein sequence ID" value="AVO00699.1"/>
    <property type="molecule type" value="mRNA"/>
</dbReference>
<dbReference type="Gene3D" id="2.20.25.80">
    <property type="entry name" value="WRKY domain"/>
    <property type="match status" value="1"/>
</dbReference>
<evidence type="ECO:0000256" key="3">
    <source>
        <dbReference type="ARBA" id="ARBA00023125"/>
    </source>
</evidence>
<dbReference type="Pfam" id="PF03106">
    <property type="entry name" value="WRKY"/>
    <property type="match status" value="1"/>
</dbReference>
<dbReference type="SMART" id="SM00774">
    <property type="entry name" value="WRKY"/>
    <property type="match status" value="1"/>
</dbReference>
<dbReference type="GO" id="GO:0043565">
    <property type="term" value="F:sequence-specific DNA binding"/>
    <property type="evidence" value="ECO:0007669"/>
    <property type="project" value="InterPro"/>
</dbReference>
<evidence type="ECO:0000313" key="7">
    <source>
        <dbReference type="EMBL" id="AVO00699.1"/>
    </source>
</evidence>
<dbReference type="GO" id="GO:0003700">
    <property type="term" value="F:DNA-binding transcription factor activity"/>
    <property type="evidence" value="ECO:0007669"/>
    <property type="project" value="InterPro"/>
</dbReference>
<name>A0A2P1JMN3_9ASPA</name>
<organism evidence="7">
    <name type="scientific">Cymbidium sinense</name>
    <dbReference type="NCBI Taxonomy" id="112615"/>
    <lineage>
        <taxon>Eukaryota</taxon>
        <taxon>Viridiplantae</taxon>
        <taxon>Streptophyta</taxon>
        <taxon>Embryophyta</taxon>
        <taxon>Tracheophyta</taxon>
        <taxon>Spermatophyta</taxon>
        <taxon>Magnoliopsida</taxon>
        <taxon>Liliopsida</taxon>
        <taxon>Asparagales</taxon>
        <taxon>Orchidaceae</taxon>
        <taxon>Epidendroideae</taxon>
        <taxon>Cymbidieae</taxon>
        <taxon>Cymbidiinae</taxon>
        <taxon>Cymbidium</taxon>
    </lineage>
</organism>
<evidence type="ECO:0000256" key="2">
    <source>
        <dbReference type="ARBA" id="ARBA00023015"/>
    </source>
</evidence>
<evidence type="ECO:0000256" key="1">
    <source>
        <dbReference type="ARBA" id="ARBA00004123"/>
    </source>
</evidence>
<keyword evidence="4" id="KW-0804">Transcription</keyword>
<dbReference type="InterPro" id="IPR036576">
    <property type="entry name" value="WRKY_dom_sf"/>
</dbReference>
<dbReference type="SUPFAM" id="SSF118290">
    <property type="entry name" value="WRKY DNA-binding domain"/>
    <property type="match status" value="1"/>
</dbReference>
<dbReference type="PANTHER" id="PTHR31221:SF17">
    <property type="entry name" value="WRKY TRANSCRIPTION FACTOR 13-RELATED"/>
    <property type="match status" value="1"/>
</dbReference>
<keyword evidence="5" id="KW-0539">Nucleus</keyword>
<reference evidence="7" key="1">
    <citation type="journal article" date="2015" name="PLoS ONE">
        <title>Transcriptome Characterization of Cymbidium sinense 'Dharma' Using 454 Pyrosequencing and Its Application in the Identification of Genes Associated with Leaf Color Variation.</title>
        <authorList>
            <person name="Zhu G."/>
            <person name="Yang F."/>
            <person name="Shi S."/>
            <person name="Li D."/>
            <person name="Wang Z."/>
            <person name="Liu H."/>
            <person name="Huang D."/>
            <person name="Wang C."/>
        </authorList>
    </citation>
    <scope>NUCLEOTIDE SEQUENCE</scope>
</reference>
<evidence type="ECO:0000256" key="4">
    <source>
        <dbReference type="ARBA" id="ARBA00023163"/>
    </source>
</evidence>
<accession>A0A2P1JMN3</accession>
<keyword evidence="3" id="KW-0238">DNA-binding</keyword>
<dbReference type="InterPro" id="IPR044810">
    <property type="entry name" value="WRKY_plant"/>
</dbReference>
<dbReference type="PROSITE" id="PS50811">
    <property type="entry name" value="WRKY"/>
    <property type="match status" value="1"/>
</dbReference>
<dbReference type="PANTHER" id="PTHR31221">
    <property type="entry name" value="WRKY TRANSCRIPTION FACTOR PROTEIN 1-RELATED"/>
    <property type="match status" value="1"/>
</dbReference>
<feature type="domain" description="WRKY" evidence="6">
    <location>
        <begin position="174"/>
        <end position="200"/>
    </location>
</feature>
<evidence type="ECO:0000259" key="6">
    <source>
        <dbReference type="PROSITE" id="PS50811"/>
    </source>
</evidence>
<comment type="subcellular location">
    <subcellularLocation>
        <location evidence="1">Nucleus</location>
    </subcellularLocation>
</comment>
<dbReference type="AlphaFoldDB" id="A0A2P1JMN3"/>
<sequence>MLPSTAEIVLKQGLVESHEAPMDQTSQIGFSFHSSSLPHIACHPVGLIQNSLTTSSADVGAEATSSSPHLRETLCLSSIPLRAFEVASALHGSTTNSCWPCTEEAIRGPRATLDNHKSISNVTDKSYHDKNCNYSVNPKIDRIGSNFSVGTMRMKKAKVRRKMREPRFCFKTMSEVDVLDDGYKWRKYGQKVVKNTQHPRLITTLKRAEANDANAIMLF</sequence>
<reference evidence="7" key="2">
    <citation type="submission" date="2017-02" db="EMBL/GenBank/DDBJ databases">
        <authorList>
            <person name="Peterson S.W."/>
        </authorList>
    </citation>
    <scope>NUCLEOTIDE SEQUENCE</scope>
</reference>
<dbReference type="GO" id="GO:0005634">
    <property type="term" value="C:nucleus"/>
    <property type="evidence" value="ECO:0007669"/>
    <property type="project" value="UniProtKB-SubCell"/>
</dbReference>
<protein>
    <submittedName>
        <fullName evidence="7">WRKY transcription factor 13-like</fullName>
    </submittedName>
</protein>
<evidence type="ECO:0000256" key="5">
    <source>
        <dbReference type="ARBA" id="ARBA00023242"/>
    </source>
</evidence>